<protein>
    <submittedName>
        <fullName evidence="1">Uncharacterized protein</fullName>
    </submittedName>
</protein>
<gene>
    <name evidence="1" type="ORF">SR858_12265</name>
</gene>
<evidence type="ECO:0000313" key="1">
    <source>
        <dbReference type="EMBL" id="WQH07068.1"/>
    </source>
</evidence>
<keyword evidence="2" id="KW-1185">Reference proteome</keyword>
<dbReference type="EMBL" id="CP140152">
    <property type="protein sequence ID" value="WQH07068.1"/>
    <property type="molecule type" value="Genomic_DNA"/>
</dbReference>
<name>A0ABZ0Y5S7_9BURK</name>
<accession>A0ABZ0Y5S7</accession>
<proteinExistence type="predicted"/>
<sequence>MLTQKMLTEMADLLDSDGINYSVSLSLYSGLKETAGDINSVVTGLIGDDAVLDGIRNASMSEVVETLRQSLSYVGDDGAGPGPSTLRTADFSRLLESICHSVLQLSQTGSGIKSFQFVRGHPHYPVFWDFAYLFLGNDEDVLLVGSSSD</sequence>
<dbReference type="Proteomes" id="UP001326110">
    <property type="component" value="Chromosome"/>
</dbReference>
<organism evidence="1 2">
    <name type="scientific">Duganella zoogloeoides</name>
    <dbReference type="NCBI Taxonomy" id="75659"/>
    <lineage>
        <taxon>Bacteria</taxon>
        <taxon>Pseudomonadati</taxon>
        <taxon>Pseudomonadota</taxon>
        <taxon>Betaproteobacteria</taxon>
        <taxon>Burkholderiales</taxon>
        <taxon>Oxalobacteraceae</taxon>
        <taxon>Telluria group</taxon>
        <taxon>Duganella</taxon>
    </lineage>
</organism>
<dbReference type="RefSeq" id="WP_019921081.1">
    <property type="nucleotide sequence ID" value="NZ_CP140152.1"/>
</dbReference>
<evidence type="ECO:0000313" key="2">
    <source>
        <dbReference type="Proteomes" id="UP001326110"/>
    </source>
</evidence>
<dbReference type="GeneID" id="43162876"/>
<reference evidence="1 2" key="1">
    <citation type="submission" date="2023-11" db="EMBL/GenBank/DDBJ databases">
        <title>MicrobeMod: A computational toolkit for identifying prokaryotic methylation and restriction-modification with nanopore sequencing.</title>
        <authorList>
            <person name="Crits-Christoph A."/>
            <person name="Kang S.C."/>
            <person name="Lee H."/>
            <person name="Ostrov N."/>
        </authorList>
    </citation>
    <scope>NUCLEOTIDE SEQUENCE [LARGE SCALE GENOMIC DNA]</scope>
    <source>
        <strain evidence="1 2">ATCC 25935</strain>
    </source>
</reference>